<evidence type="ECO:0000313" key="2">
    <source>
        <dbReference type="WBParaSite" id="RSKR_0000939400.1"/>
    </source>
</evidence>
<protein>
    <submittedName>
        <fullName evidence="2">Helicase ATP-binding domain-containing protein</fullName>
    </submittedName>
</protein>
<accession>A0AC35U9E5</accession>
<reference evidence="2" key="1">
    <citation type="submission" date="2016-11" db="UniProtKB">
        <authorList>
            <consortium name="WormBaseParasite"/>
        </authorList>
    </citation>
    <scope>IDENTIFICATION</scope>
    <source>
        <strain evidence="2">KR3021</strain>
    </source>
</reference>
<dbReference type="Proteomes" id="UP000095286">
    <property type="component" value="Unplaced"/>
</dbReference>
<evidence type="ECO:0000313" key="1">
    <source>
        <dbReference type="Proteomes" id="UP000095286"/>
    </source>
</evidence>
<name>A0AC35U9E5_9BILA</name>
<sequence>MPIVEIENTSISFPYEPYECQTDFMRSVLQALNQRANGALESPTGTENSKDGTGAASLTFPKIIYASRTHSQLAQVVRELNKTTYKHFNTVVLASRDQLCINEKVQKVQNSHAKAMLCRNLVSKRGCRHYLGLENDDKMGDSLYENEGNVMDIEDLVKLAKSNCHCPYYKSRQSFDKADLILLPYNYILDPKLRAAQKIELKGNIVIFDEAHNLENICEDSSSIDFSSKHLALCIKECKSILELYIDVEEGIREEMDNTDAAFGEAGTDKKFNFEKNDAVQLLIMLQKLEEVIDSLDLSTGSVIQNLPGNIFEGGKMIDLLKSAEIQKEASPNICLLIDKMGQFVMTHQFLAKNFDLENADQLKEFANLISTVYADSNEPNVGGGKDGNPASQLFKLYIEKEATEIKIHYWCFSAGYSMRYLQSRGVHSIIVASGTLSPLKQFINSMGIPFLIRLENGHAAKSTQICAGAIKAGDNNEVLLGTFQNRGNVAYMTGVGQVIYEAAKIIPQGIIVFFPAYAQMYSFIKSWKEDKFLKDSNIYRELERFKDVYSEPKNKTEVNLIMANFEKSVDSNKGAILFAVCRGKMSEGIDFKDSQSRAVFIIGIPYPPLMDPRVLLKKDYLTHRKKVDSLTIAPTEWYKLEGIRAINQAIGRIIRHKDDFGSVFLLDQRFTTMDKNYFPSWMRASINIYGTAKPFLEICGRFFRERGVQMQRSLAAGLNSKSITESTGFSYAKDDGHFIKPKRSHIKIEEDSSFTTFVQGHYSEDQKLIPKLTSGVNDAQPRKRKITIVKLPGSGGIKKSKGNESDKPKSSVASDQIAQIETVPKEVHVNRIPSKEDYAKIVSKLNDFNDGFV</sequence>
<proteinExistence type="predicted"/>
<organism evidence="1 2">
    <name type="scientific">Rhabditophanes sp. KR3021</name>
    <dbReference type="NCBI Taxonomy" id="114890"/>
    <lineage>
        <taxon>Eukaryota</taxon>
        <taxon>Metazoa</taxon>
        <taxon>Ecdysozoa</taxon>
        <taxon>Nematoda</taxon>
        <taxon>Chromadorea</taxon>
        <taxon>Rhabditida</taxon>
        <taxon>Tylenchina</taxon>
        <taxon>Panagrolaimomorpha</taxon>
        <taxon>Strongyloidoidea</taxon>
        <taxon>Alloionematidae</taxon>
        <taxon>Rhabditophanes</taxon>
    </lineage>
</organism>
<dbReference type="WBParaSite" id="RSKR_0000939400.1">
    <property type="protein sequence ID" value="RSKR_0000939400.1"/>
    <property type="gene ID" value="RSKR_0000939400"/>
</dbReference>